<sequence>MTYEEYLDEVTTLITEKYLLSDEAAIKLVVNAQAGNYFVVHDKNDTMRNLDRAHKDAKVLYEASLKKAK</sequence>
<keyword evidence="2" id="KW-1185">Reference proteome</keyword>
<dbReference type="EMBL" id="JAQQXR010000002">
    <property type="protein sequence ID" value="MDC8757376.1"/>
    <property type="molecule type" value="Genomic_DNA"/>
</dbReference>
<name>A0ABT5JZ95_9BURK</name>
<reference evidence="1 2" key="1">
    <citation type="submission" date="2022-10" db="EMBL/GenBank/DDBJ databases">
        <title>Janthinobacterium sp. hw3 Genome sequencing.</title>
        <authorList>
            <person name="Park S."/>
        </authorList>
    </citation>
    <scope>NUCLEOTIDE SEQUENCE [LARGE SCALE GENOMIC DNA]</scope>
    <source>
        <strain evidence="2">hw3</strain>
    </source>
</reference>
<dbReference type="Proteomes" id="UP001221208">
    <property type="component" value="Unassembled WGS sequence"/>
</dbReference>
<gene>
    <name evidence="1" type="ORF">OIK44_07230</name>
</gene>
<dbReference type="RefSeq" id="WP_273670053.1">
    <property type="nucleotide sequence ID" value="NZ_JAQQXR010000002.1"/>
</dbReference>
<evidence type="ECO:0000313" key="1">
    <source>
        <dbReference type="EMBL" id="MDC8757376.1"/>
    </source>
</evidence>
<protein>
    <submittedName>
        <fullName evidence="1">Uncharacterized protein</fullName>
    </submittedName>
</protein>
<comment type="caution">
    <text evidence="1">The sequence shown here is derived from an EMBL/GenBank/DDBJ whole genome shotgun (WGS) entry which is preliminary data.</text>
</comment>
<organism evidence="1 2">
    <name type="scientific">Janthinobacterium fluminis</name>
    <dbReference type="NCBI Taxonomy" id="2987524"/>
    <lineage>
        <taxon>Bacteria</taxon>
        <taxon>Pseudomonadati</taxon>
        <taxon>Pseudomonadota</taxon>
        <taxon>Betaproteobacteria</taxon>
        <taxon>Burkholderiales</taxon>
        <taxon>Oxalobacteraceae</taxon>
        <taxon>Janthinobacterium</taxon>
    </lineage>
</organism>
<accession>A0ABT5JZ95</accession>
<evidence type="ECO:0000313" key="2">
    <source>
        <dbReference type="Proteomes" id="UP001221208"/>
    </source>
</evidence>
<proteinExistence type="predicted"/>